<dbReference type="CDD" id="cd17273">
    <property type="entry name" value="RMtype1_S_EcoJA69PI-TRD1-CR1_like"/>
    <property type="match status" value="1"/>
</dbReference>
<evidence type="ECO:0000259" key="4">
    <source>
        <dbReference type="Pfam" id="PF01420"/>
    </source>
</evidence>
<evidence type="ECO:0000313" key="5">
    <source>
        <dbReference type="EMBL" id="OYR66954.1"/>
    </source>
</evidence>
<accession>A0A256JDL8</accession>
<dbReference type="SUPFAM" id="SSF116734">
    <property type="entry name" value="DNA methylase specificity domain"/>
    <property type="match status" value="2"/>
</dbReference>
<name>A0A256JDL8_HALEZ</name>
<evidence type="ECO:0000256" key="1">
    <source>
        <dbReference type="ARBA" id="ARBA00010923"/>
    </source>
</evidence>
<evidence type="ECO:0000313" key="6">
    <source>
        <dbReference type="Proteomes" id="UP000216758"/>
    </source>
</evidence>
<dbReference type="EMBL" id="NHPB01000115">
    <property type="protein sequence ID" value="OYR66954.1"/>
    <property type="molecule type" value="Genomic_DNA"/>
</dbReference>
<dbReference type="RefSeq" id="WP_094583656.1">
    <property type="nucleotide sequence ID" value="NZ_NHPB01000115.1"/>
</dbReference>
<dbReference type="InterPro" id="IPR000055">
    <property type="entry name" value="Restrct_endonuc_typeI_TRD"/>
</dbReference>
<dbReference type="Gene3D" id="3.90.220.20">
    <property type="entry name" value="DNA methylase specificity domains"/>
    <property type="match status" value="2"/>
</dbReference>
<sequence length="465" mass="51468">MSEQDATLDEFADVDRAAEIDNKSEKTDFHPRLGKLPSMWVVEEIADVAEVVGGSTPSTGNDDYWDGGIPWATPTDITGLSGNVIEETADTITQEGLESASTHLLPPHSVLITSRATIGECAVNAVEMATNQGFKSLVPSDDIESWYLHYQMLGTAAFLESLGSGSTFDEVSKSVVEAVEIPVPPIEEQRKIASVLHNVDRAIQKTEEIESRLQYTKKGLVQDFLTEGLGDPNVSETGTKLGTLPEHWGVVTIENIIADEENAFTDGARYSLSSDEIHSEGEARAILLEEVGEGEFNDSSPKFATQQKYDEITHRAIYSGEVVVAKMAEPVARACIVPETYDKYLLGCADVVRIVPDSQIEDRFLMYCMNSDKIWRQAVAHLRGTGRSRINLENIGELKIPKPPIEEQNQIIEVLSEFDGKIKTERQYRSHLQRLKQGLMQDLLSGEVRTHDKDIEVVDDVLQYG</sequence>
<dbReference type="InterPro" id="IPR044946">
    <property type="entry name" value="Restrct_endonuc_typeI_TRD_sf"/>
</dbReference>
<dbReference type="AlphaFoldDB" id="A0A256JDL8"/>
<dbReference type="Pfam" id="PF01420">
    <property type="entry name" value="Methylase_S"/>
    <property type="match status" value="2"/>
</dbReference>
<feature type="domain" description="Type I restriction modification DNA specificity" evidence="4">
    <location>
        <begin position="349"/>
        <end position="429"/>
    </location>
</feature>
<dbReference type="PANTHER" id="PTHR30408:SF12">
    <property type="entry name" value="TYPE I RESTRICTION ENZYME MJAVIII SPECIFICITY SUBUNIT"/>
    <property type="match status" value="1"/>
</dbReference>
<dbReference type="GO" id="GO:0003677">
    <property type="term" value="F:DNA binding"/>
    <property type="evidence" value="ECO:0007669"/>
    <property type="project" value="UniProtKB-KW"/>
</dbReference>
<dbReference type="InterPro" id="IPR052021">
    <property type="entry name" value="Type-I_RS_S_subunit"/>
</dbReference>
<feature type="domain" description="Type I restriction modification DNA specificity" evidence="4">
    <location>
        <begin position="37"/>
        <end position="210"/>
    </location>
</feature>
<protein>
    <recommendedName>
        <fullName evidence="4">Type I restriction modification DNA specificity domain-containing protein</fullName>
    </recommendedName>
</protein>
<gene>
    <name evidence="5" type="ORF">DJ78_16740</name>
</gene>
<comment type="similarity">
    <text evidence="1">Belongs to the type-I restriction system S methylase family.</text>
</comment>
<organism evidence="5 6">
    <name type="scientific">Halorubrum ezzemoulense</name>
    <name type="common">Halorubrum chaoviator</name>
    <dbReference type="NCBI Taxonomy" id="337243"/>
    <lineage>
        <taxon>Archaea</taxon>
        <taxon>Methanobacteriati</taxon>
        <taxon>Methanobacteriota</taxon>
        <taxon>Stenosarchaea group</taxon>
        <taxon>Halobacteria</taxon>
        <taxon>Halobacteriales</taxon>
        <taxon>Haloferacaceae</taxon>
        <taxon>Halorubrum</taxon>
    </lineage>
</organism>
<dbReference type="OrthoDB" id="214860at2157"/>
<reference evidence="5 6" key="1">
    <citation type="journal article" date="2014" name="Front. Microbiol.">
        <title>Population and genomic analysis of the genus Halorubrum.</title>
        <authorList>
            <person name="Fullmer M.S."/>
            <person name="Soucy S.M."/>
            <person name="Swithers K.S."/>
            <person name="Makkay A.M."/>
            <person name="Wheeler R."/>
            <person name="Ventosa A."/>
            <person name="Gogarten J.P."/>
            <person name="Papke R.T."/>
        </authorList>
    </citation>
    <scope>NUCLEOTIDE SEQUENCE [LARGE SCALE GENOMIC DNA]</scope>
    <source>
        <strain evidence="5 6">G37</strain>
    </source>
</reference>
<dbReference type="GO" id="GO:0009307">
    <property type="term" value="P:DNA restriction-modification system"/>
    <property type="evidence" value="ECO:0007669"/>
    <property type="project" value="UniProtKB-KW"/>
</dbReference>
<evidence type="ECO:0000256" key="3">
    <source>
        <dbReference type="ARBA" id="ARBA00023125"/>
    </source>
</evidence>
<comment type="caution">
    <text evidence="5">The sequence shown here is derived from an EMBL/GenBank/DDBJ whole genome shotgun (WGS) entry which is preliminary data.</text>
</comment>
<dbReference type="Proteomes" id="UP000216758">
    <property type="component" value="Unassembled WGS sequence"/>
</dbReference>
<keyword evidence="3" id="KW-0238">DNA-binding</keyword>
<dbReference type="Gene3D" id="1.10.287.1120">
    <property type="entry name" value="Bipartite methylase S protein"/>
    <property type="match status" value="1"/>
</dbReference>
<dbReference type="PANTHER" id="PTHR30408">
    <property type="entry name" value="TYPE-1 RESTRICTION ENZYME ECOKI SPECIFICITY PROTEIN"/>
    <property type="match status" value="1"/>
</dbReference>
<evidence type="ECO:0000256" key="2">
    <source>
        <dbReference type="ARBA" id="ARBA00022747"/>
    </source>
</evidence>
<keyword evidence="2" id="KW-0680">Restriction system</keyword>
<proteinExistence type="inferred from homology"/>